<evidence type="ECO:0000256" key="2">
    <source>
        <dbReference type="ARBA" id="ARBA00022771"/>
    </source>
</evidence>
<dbReference type="Pfam" id="PF01753">
    <property type="entry name" value="zf-MYND"/>
    <property type="match status" value="1"/>
</dbReference>
<evidence type="ECO:0000256" key="1">
    <source>
        <dbReference type="ARBA" id="ARBA00022723"/>
    </source>
</evidence>
<evidence type="ECO:0000259" key="5">
    <source>
        <dbReference type="PROSITE" id="PS50865"/>
    </source>
</evidence>
<evidence type="ECO:0000256" key="4">
    <source>
        <dbReference type="PROSITE-ProRule" id="PRU00134"/>
    </source>
</evidence>
<dbReference type="InterPro" id="IPR002893">
    <property type="entry name" value="Znf_MYND"/>
</dbReference>
<protein>
    <recommendedName>
        <fullName evidence="5">MYND-type domain-containing protein</fullName>
    </recommendedName>
</protein>
<dbReference type="EMBL" id="JARKIB010000111">
    <property type="protein sequence ID" value="KAJ7738621.1"/>
    <property type="molecule type" value="Genomic_DNA"/>
</dbReference>
<keyword evidence="3" id="KW-0862">Zinc</keyword>
<proteinExistence type="predicted"/>
<feature type="domain" description="MYND-type" evidence="5">
    <location>
        <begin position="399"/>
        <end position="439"/>
    </location>
</feature>
<keyword evidence="1" id="KW-0479">Metal-binding</keyword>
<evidence type="ECO:0000313" key="7">
    <source>
        <dbReference type="Proteomes" id="UP001215598"/>
    </source>
</evidence>
<dbReference type="Gene3D" id="6.10.140.2220">
    <property type="match status" value="1"/>
</dbReference>
<organism evidence="6 7">
    <name type="scientific">Mycena metata</name>
    <dbReference type="NCBI Taxonomy" id="1033252"/>
    <lineage>
        <taxon>Eukaryota</taxon>
        <taxon>Fungi</taxon>
        <taxon>Dikarya</taxon>
        <taxon>Basidiomycota</taxon>
        <taxon>Agaricomycotina</taxon>
        <taxon>Agaricomycetes</taxon>
        <taxon>Agaricomycetidae</taxon>
        <taxon>Agaricales</taxon>
        <taxon>Marasmiineae</taxon>
        <taxon>Mycenaceae</taxon>
        <taxon>Mycena</taxon>
    </lineage>
</organism>
<comment type="caution">
    <text evidence="6">The sequence shown here is derived from an EMBL/GenBank/DDBJ whole genome shotgun (WGS) entry which is preliminary data.</text>
</comment>
<evidence type="ECO:0000256" key="3">
    <source>
        <dbReference type="ARBA" id="ARBA00022833"/>
    </source>
</evidence>
<keyword evidence="2 4" id="KW-0863">Zinc-finger</keyword>
<dbReference type="AlphaFoldDB" id="A0AAD7MZ97"/>
<keyword evidence="7" id="KW-1185">Reference proteome</keyword>
<dbReference type="PROSITE" id="PS50865">
    <property type="entry name" value="ZF_MYND_2"/>
    <property type="match status" value="1"/>
</dbReference>
<sequence length="581" mass="65520">MASSADVFFDPRNLHLLPQDIQTTADCALKGSIAHLERMVAFAKRNASNADLTELLLPVCWANLDTSVIPKEADLNTTVPYTLPRAPLLALSLSCHIHYKRPEAGADLWTRVWPWACFIDEMRDIVVGCPSALDMARLVFTSMPTDPEVIVNLLPAFRIYLMKAWNSFLQSQDPDTPGFWPLLLFLSPGEDDPSRPSFLAEYVQGAGGSVHHLARLVYEHVALACRTGNDPHLIAGLNFVLSIPISFDNGFHEALGDRGIVRILCRLANMLTPGSGAVPPLLLVLMVLRRLLGPDRRVRQALRHHLLDALLRLATLNISDDNVEILRAILARVQLGTLSYSVLSVLQGVLSSAEDFAASQTLRHLHNQWNQFISSTYARLAVKNIIDSPEYVPHSACDYIRCRKIQQKKDLKACGDCRSARYCNIQCQRSDWRFHRLHCETLQGEQRETLRGRERSFVRAIVKRTYETNQTDILVGMLTEAGPKNLDQPMSLIHDYRTTTDRATLKFSIDGPGSFYQVQRAQRDRKIHTHLVYIPGHNTCQLLMRSETDLTDILTTVHKIMDEEEIAARDALTRFRSVVIH</sequence>
<dbReference type="Proteomes" id="UP001215598">
    <property type="component" value="Unassembled WGS sequence"/>
</dbReference>
<dbReference type="SUPFAM" id="SSF144232">
    <property type="entry name" value="HIT/MYND zinc finger-like"/>
    <property type="match status" value="1"/>
</dbReference>
<dbReference type="GO" id="GO:0008270">
    <property type="term" value="F:zinc ion binding"/>
    <property type="evidence" value="ECO:0007669"/>
    <property type="project" value="UniProtKB-KW"/>
</dbReference>
<name>A0AAD7MZ97_9AGAR</name>
<evidence type="ECO:0000313" key="6">
    <source>
        <dbReference type="EMBL" id="KAJ7738621.1"/>
    </source>
</evidence>
<reference evidence="6" key="1">
    <citation type="submission" date="2023-03" db="EMBL/GenBank/DDBJ databases">
        <title>Massive genome expansion in bonnet fungi (Mycena s.s.) driven by repeated elements and novel gene families across ecological guilds.</title>
        <authorList>
            <consortium name="Lawrence Berkeley National Laboratory"/>
            <person name="Harder C.B."/>
            <person name="Miyauchi S."/>
            <person name="Viragh M."/>
            <person name="Kuo A."/>
            <person name="Thoen E."/>
            <person name="Andreopoulos B."/>
            <person name="Lu D."/>
            <person name="Skrede I."/>
            <person name="Drula E."/>
            <person name="Henrissat B."/>
            <person name="Morin E."/>
            <person name="Kohler A."/>
            <person name="Barry K."/>
            <person name="LaButti K."/>
            <person name="Morin E."/>
            <person name="Salamov A."/>
            <person name="Lipzen A."/>
            <person name="Mereny Z."/>
            <person name="Hegedus B."/>
            <person name="Baldrian P."/>
            <person name="Stursova M."/>
            <person name="Weitz H."/>
            <person name="Taylor A."/>
            <person name="Grigoriev I.V."/>
            <person name="Nagy L.G."/>
            <person name="Martin F."/>
            <person name="Kauserud H."/>
        </authorList>
    </citation>
    <scope>NUCLEOTIDE SEQUENCE</scope>
    <source>
        <strain evidence="6">CBHHK182m</strain>
    </source>
</reference>
<accession>A0AAD7MZ97</accession>
<gene>
    <name evidence="6" type="ORF">B0H16DRAFT_1694777</name>
</gene>